<organism evidence="2 3">
    <name type="scientific">Nicotiana attenuata</name>
    <name type="common">Coyote tobacco</name>
    <dbReference type="NCBI Taxonomy" id="49451"/>
    <lineage>
        <taxon>Eukaryota</taxon>
        <taxon>Viridiplantae</taxon>
        <taxon>Streptophyta</taxon>
        <taxon>Embryophyta</taxon>
        <taxon>Tracheophyta</taxon>
        <taxon>Spermatophyta</taxon>
        <taxon>Magnoliopsida</taxon>
        <taxon>eudicotyledons</taxon>
        <taxon>Gunneridae</taxon>
        <taxon>Pentapetalae</taxon>
        <taxon>asterids</taxon>
        <taxon>lamiids</taxon>
        <taxon>Solanales</taxon>
        <taxon>Solanaceae</taxon>
        <taxon>Nicotianoideae</taxon>
        <taxon>Nicotianeae</taxon>
        <taxon>Nicotiana</taxon>
    </lineage>
</organism>
<comment type="caution">
    <text evidence="2">The sequence shown here is derived from an EMBL/GenBank/DDBJ whole genome shotgun (WGS) entry which is preliminary data.</text>
</comment>
<evidence type="ECO:0000256" key="1">
    <source>
        <dbReference type="SAM" id="MobiDB-lite"/>
    </source>
</evidence>
<dbReference type="Proteomes" id="UP000187609">
    <property type="component" value="Unassembled WGS sequence"/>
</dbReference>
<evidence type="ECO:0000313" key="3">
    <source>
        <dbReference type="Proteomes" id="UP000187609"/>
    </source>
</evidence>
<keyword evidence="3" id="KW-1185">Reference proteome</keyword>
<dbReference type="AlphaFoldDB" id="A0A1J6IG40"/>
<evidence type="ECO:0000313" key="2">
    <source>
        <dbReference type="EMBL" id="OIS99495.1"/>
    </source>
</evidence>
<proteinExistence type="predicted"/>
<dbReference type="PANTHER" id="PTHR33233:SF14">
    <property type="entry name" value="ENDONUCLEASE_EXONUCLEASE_PHOSPHATASE"/>
    <property type="match status" value="1"/>
</dbReference>
<sequence>MRSAPTILQGRPPENINTPVEQDEGTSAAAAARKLTFSTTGEVKRPTAAEVVQGNRSIQLGLKLDYFPPIMRDGRKIVKLVQAEVEEECQKWKSALIGYVIGGKPTIQGNVEV</sequence>
<dbReference type="PANTHER" id="PTHR33233">
    <property type="entry name" value="ENDONUCLEASE/EXONUCLEASE/PHOSPHATASE"/>
    <property type="match status" value="1"/>
</dbReference>
<reference evidence="2" key="1">
    <citation type="submission" date="2016-11" db="EMBL/GenBank/DDBJ databases">
        <title>The genome of Nicotiana attenuata.</title>
        <authorList>
            <person name="Xu S."/>
            <person name="Brockmoeller T."/>
            <person name="Gaquerel E."/>
            <person name="Navarro A."/>
            <person name="Kuhl H."/>
            <person name="Gase K."/>
            <person name="Ling Z."/>
            <person name="Zhou W."/>
            <person name="Kreitzer C."/>
            <person name="Stanke M."/>
            <person name="Tang H."/>
            <person name="Lyons E."/>
            <person name="Pandey P."/>
            <person name="Pandey S.P."/>
            <person name="Timmermann B."/>
            <person name="Baldwin I.T."/>
        </authorList>
    </citation>
    <scope>NUCLEOTIDE SEQUENCE [LARGE SCALE GENOMIC DNA]</scope>
    <source>
        <strain evidence="2">UT</strain>
    </source>
</reference>
<name>A0A1J6IG40_NICAT</name>
<dbReference type="Gramene" id="OIS99495">
    <property type="protein sequence ID" value="OIS99495"/>
    <property type="gene ID" value="A4A49_54476"/>
</dbReference>
<accession>A0A1J6IG40</accession>
<dbReference type="EMBL" id="MJEQ01037190">
    <property type="protein sequence ID" value="OIS99495.1"/>
    <property type="molecule type" value="Genomic_DNA"/>
</dbReference>
<gene>
    <name evidence="2" type="ORF">A4A49_54476</name>
</gene>
<protein>
    <submittedName>
        <fullName evidence="2">Uncharacterized protein</fullName>
    </submittedName>
</protein>
<feature type="region of interest" description="Disordered" evidence="1">
    <location>
        <begin position="1"/>
        <end position="27"/>
    </location>
</feature>
<feature type="non-terminal residue" evidence="2">
    <location>
        <position position="113"/>
    </location>
</feature>